<dbReference type="GO" id="GO:0031965">
    <property type="term" value="C:nuclear membrane"/>
    <property type="evidence" value="ECO:0007669"/>
    <property type="project" value="UniProtKB-SubCell"/>
</dbReference>
<sequence>MIIADSHHSIKLLRIRSKEGMNRVQVEGDETFGDLAQKVAELLKIQDISTLAMGKDPNPSTAASISQLADKTIQEAGLKHGDIVYIHYVEPQEPQQQQKGVHGTASLDDIKPNNVKQDEVDDFLEKQRGLIDRKKDPKFCRHGDNAMCDYCMPLEPYDATYLEENKIKHMSFHAYLRQINAAQQSKNVAASSNSVPPLEEQNFKVKVPCSGGHAPWPEGICTKCQPSAITLQRQTYRMVDHIEFSSASLIELFLNYWRQSGSQRFGYLYGRYEPYLDVPLGIKAVVEAIYEPPQQDHSDGIQLKLPWEQEAKVNQAAEACGLVQVGMIFSDLVDDGTGNGSVVVKRHVNSYFLSSLECVFAAEMQRRHPNMCKHSVSGKYSSKFVTCVISGDDEGNIDVKAYQVSDTLTALQEAEIIEPSRKPSVMRVKESIPHERYVPEVFYKFKNEYNVLVKQSAKPTFPVEYLLVNVTHGFPHNPSPLFHAESTFPVENREGLGHQDIATLAKCIKSAHTQDELKKVLNDFHVLCFIQSTDTFSPQEFKQLCRIVTSLDGNMDELNQLNGWNTLQMVLKEAGADSSLPTHSGGSSSSATAPAAPVSCRHCTFTNPPGIESCEMCGLPLSG</sequence>
<evidence type="ECO:0000256" key="2">
    <source>
        <dbReference type="ARBA" id="ARBA00004556"/>
    </source>
</evidence>
<dbReference type="GO" id="GO:0006274">
    <property type="term" value="P:DNA replication termination"/>
    <property type="evidence" value="ECO:0007669"/>
    <property type="project" value="EnsemblFungi"/>
</dbReference>
<dbReference type="GO" id="GO:1990116">
    <property type="term" value="P:ribosome-associated ubiquitin-dependent protein catabolic process"/>
    <property type="evidence" value="ECO:0007669"/>
    <property type="project" value="EnsemblFungi"/>
</dbReference>
<dbReference type="SUPFAM" id="SSF54236">
    <property type="entry name" value="Ubiquitin-like"/>
    <property type="match status" value="1"/>
</dbReference>
<dbReference type="GO" id="GO:1900182">
    <property type="term" value="P:positive regulation of protein localization to nucleus"/>
    <property type="evidence" value="ECO:0007669"/>
    <property type="project" value="EnsemblFungi"/>
</dbReference>
<dbReference type="GO" id="GO:0071629">
    <property type="term" value="P:cytoplasm protein quality control by the ubiquitin-proteasome system"/>
    <property type="evidence" value="ECO:0007669"/>
    <property type="project" value="EnsemblFungi"/>
</dbReference>
<protein>
    <recommendedName>
        <fullName evidence="4">Nuclear protein localization protein 4</fullName>
    </recommendedName>
</protein>
<dbReference type="InterPro" id="IPR029071">
    <property type="entry name" value="Ubiquitin-like_domsf"/>
</dbReference>
<dbReference type="InterPro" id="IPR036443">
    <property type="entry name" value="Znf_RanBP2_sf"/>
</dbReference>
<dbReference type="GO" id="GO:0031625">
    <property type="term" value="F:ubiquitin protein ligase binding"/>
    <property type="evidence" value="ECO:0007669"/>
    <property type="project" value="TreeGrafter"/>
</dbReference>
<dbReference type="GO" id="GO:1990112">
    <property type="term" value="C:RQC complex"/>
    <property type="evidence" value="ECO:0007669"/>
    <property type="project" value="EnsemblFungi"/>
</dbReference>
<dbReference type="AlphaFoldDB" id="A0A0C9MP88"/>
<dbReference type="EMBL" id="DF836338">
    <property type="protein sequence ID" value="GAN03833.1"/>
    <property type="molecule type" value="Genomic_DNA"/>
</dbReference>
<comment type="function">
    <text evidence="5">Involved in the import of nuclear-targeted proteins into the nucleus and the export of poly(A) RNA out of the nucleus. Has a role in the endoplasmic reticulum-associated degradation (ERAD) pathway.</text>
</comment>
<evidence type="ECO:0000313" key="7">
    <source>
        <dbReference type="EMBL" id="GAN03833.1"/>
    </source>
</evidence>
<organism evidence="7">
    <name type="scientific">Mucor ambiguus</name>
    <dbReference type="NCBI Taxonomy" id="91626"/>
    <lineage>
        <taxon>Eukaryota</taxon>
        <taxon>Fungi</taxon>
        <taxon>Fungi incertae sedis</taxon>
        <taxon>Mucoromycota</taxon>
        <taxon>Mucoromycotina</taxon>
        <taxon>Mucoromycetes</taxon>
        <taxon>Mucorales</taxon>
        <taxon>Mucorineae</taxon>
        <taxon>Mucoraceae</taxon>
        <taxon>Mucor</taxon>
    </lineage>
</organism>
<dbReference type="GO" id="GO:0036266">
    <property type="term" value="C:Cdc48p-Npl4p-Vms1p AAA ATPase complex"/>
    <property type="evidence" value="ECO:0007669"/>
    <property type="project" value="EnsemblFungi"/>
</dbReference>
<name>A0A0C9MP88_9FUNG</name>
<dbReference type="GO" id="GO:0099638">
    <property type="term" value="P:endosome to plasma membrane protein transport"/>
    <property type="evidence" value="ECO:0007669"/>
    <property type="project" value="EnsemblFungi"/>
</dbReference>
<dbReference type="GO" id="GO:0070651">
    <property type="term" value="P:nonfunctional rRNA decay"/>
    <property type="evidence" value="ECO:0007669"/>
    <property type="project" value="EnsemblFungi"/>
</dbReference>
<comment type="similarity">
    <text evidence="3">Belongs to the NPL4 family.</text>
</comment>
<dbReference type="PIRSF" id="PIRSF010052">
    <property type="entry name" value="Polyub_prc_Npl4"/>
    <property type="match status" value="1"/>
</dbReference>
<dbReference type="PANTHER" id="PTHR12710">
    <property type="entry name" value="NUCLEAR PROTEIN LOCALIZATION 4"/>
    <property type="match status" value="1"/>
</dbReference>
<accession>A0A0C9MP88</accession>
<proteinExistence type="inferred from homology"/>
<dbReference type="CDD" id="cd08061">
    <property type="entry name" value="MPN_NPL4"/>
    <property type="match status" value="1"/>
</dbReference>
<evidence type="ECO:0000259" key="6">
    <source>
        <dbReference type="PROSITE" id="PS50249"/>
    </source>
</evidence>
<dbReference type="SUPFAM" id="SSF90209">
    <property type="entry name" value="Ran binding protein zinc finger-like"/>
    <property type="match status" value="1"/>
</dbReference>
<evidence type="ECO:0000313" key="8">
    <source>
        <dbReference type="Proteomes" id="UP000053815"/>
    </source>
</evidence>
<dbReference type="GO" id="GO:0030970">
    <property type="term" value="P:retrograde protein transport, ER to cytosol"/>
    <property type="evidence" value="ECO:0007669"/>
    <property type="project" value="EnsemblFungi"/>
</dbReference>
<evidence type="ECO:0000256" key="5">
    <source>
        <dbReference type="ARBA" id="ARBA00024703"/>
    </source>
</evidence>
<dbReference type="GO" id="GO:0072671">
    <property type="term" value="P:mitochondria-associated ubiquitin-dependent protein catabolic process"/>
    <property type="evidence" value="ECO:0007669"/>
    <property type="project" value="EnsemblFungi"/>
</dbReference>
<gene>
    <name evidence="7" type="ORF">MAM1_0049c03288</name>
</gene>
<dbReference type="GO" id="GO:0043130">
    <property type="term" value="F:ubiquitin binding"/>
    <property type="evidence" value="ECO:0007669"/>
    <property type="project" value="TreeGrafter"/>
</dbReference>
<dbReference type="STRING" id="91626.A0A0C9MP88"/>
<evidence type="ECO:0000256" key="3">
    <source>
        <dbReference type="ARBA" id="ARBA00011025"/>
    </source>
</evidence>
<dbReference type="Proteomes" id="UP000053815">
    <property type="component" value="Unassembled WGS sequence"/>
</dbReference>
<dbReference type="OrthoDB" id="10251089at2759"/>
<reference evidence="7" key="1">
    <citation type="submission" date="2014-09" db="EMBL/GenBank/DDBJ databases">
        <title>Draft genome sequence of an oleaginous Mucoromycotina fungus Mucor ambiguus NBRC6742.</title>
        <authorList>
            <person name="Takeda I."/>
            <person name="Yamane N."/>
            <person name="Morita T."/>
            <person name="Tamano K."/>
            <person name="Machida M."/>
            <person name="Baker S."/>
            <person name="Koike H."/>
        </authorList>
    </citation>
    <scope>NUCLEOTIDE SEQUENCE</scope>
    <source>
        <strain evidence="7">NBRC 6742</strain>
    </source>
</reference>
<dbReference type="Pfam" id="PF05020">
    <property type="entry name" value="zf-NPL4"/>
    <property type="match status" value="1"/>
</dbReference>
<feature type="domain" description="MPN" evidence="6">
    <location>
        <begin position="242"/>
        <end position="380"/>
    </location>
</feature>
<dbReference type="PANTHER" id="PTHR12710:SF0">
    <property type="entry name" value="NUCLEAR PROTEIN LOCALIZATION PROTEIN 4 HOMOLOG"/>
    <property type="match status" value="1"/>
</dbReference>
<evidence type="ECO:0000256" key="1">
    <source>
        <dbReference type="ARBA" id="ARBA00004335"/>
    </source>
</evidence>
<dbReference type="PROSITE" id="PS50249">
    <property type="entry name" value="MPN"/>
    <property type="match status" value="1"/>
</dbReference>
<dbReference type="GO" id="GO:0034098">
    <property type="term" value="C:VCP-NPL4-UFD1 AAA ATPase complex"/>
    <property type="evidence" value="ECO:0007669"/>
    <property type="project" value="EnsemblFungi"/>
</dbReference>
<dbReference type="GO" id="GO:0036435">
    <property type="term" value="F:K48-linked polyubiquitin modification-dependent protein binding"/>
    <property type="evidence" value="ECO:0007669"/>
    <property type="project" value="EnsemblFungi"/>
</dbReference>
<dbReference type="GO" id="GO:0048471">
    <property type="term" value="C:perinuclear region of cytoplasm"/>
    <property type="evidence" value="ECO:0007669"/>
    <property type="project" value="UniProtKB-SubCell"/>
</dbReference>
<dbReference type="GO" id="GO:0072665">
    <property type="term" value="P:protein localization to vacuole"/>
    <property type="evidence" value="ECO:0007669"/>
    <property type="project" value="EnsemblFungi"/>
</dbReference>
<dbReference type="InterPro" id="IPR024682">
    <property type="entry name" value="Npl4_Ub-like_dom"/>
</dbReference>
<comment type="subcellular location">
    <subcellularLocation>
        <location evidence="2">Cytoplasm</location>
        <location evidence="2">Perinuclear region</location>
    </subcellularLocation>
    <subcellularLocation>
        <location evidence="1">Nucleus membrane</location>
        <topology evidence="1">Peripheral membrane protein</topology>
        <orientation evidence="1">Cytoplasmic side</orientation>
    </subcellularLocation>
</comment>
<evidence type="ECO:0000256" key="4">
    <source>
        <dbReference type="ARBA" id="ARBA00019709"/>
    </source>
</evidence>
<dbReference type="InterPro" id="IPR007717">
    <property type="entry name" value="NPL4_C"/>
</dbReference>
<dbReference type="InterPro" id="IPR037518">
    <property type="entry name" value="MPN"/>
</dbReference>
<dbReference type="Gene3D" id="3.10.20.90">
    <property type="entry name" value="Phosphatidylinositol 3-kinase Catalytic Subunit, Chain A, domain 1"/>
    <property type="match status" value="1"/>
</dbReference>
<dbReference type="GO" id="GO:0051228">
    <property type="term" value="P:mitotic spindle disassembly"/>
    <property type="evidence" value="ECO:0007669"/>
    <property type="project" value="EnsemblFungi"/>
</dbReference>
<dbReference type="Pfam" id="PF05021">
    <property type="entry name" value="NPL4"/>
    <property type="match status" value="1"/>
</dbReference>
<dbReference type="GO" id="GO:0000837">
    <property type="term" value="C:Doa10p ubiquitin ligase complex"/>
    <property type="evidence" value="ECO:0007669"/>
    <property type="project" value="EnsemblFungi"/>
</dbReference>
<dbReference type="GO" id="GO:0030894">
    <property type="term" value="C:replisome"/>
    <property type="evidence" value="ECO:0007669"/>
    <property type="project" value="EnsemblFungi"/>
</dbReference>
<dbReference type="InterPro" id="IPR007716">
    <property type="entry name" value="NPL4_Zn-bd_put"/>
</dbReference>
<dbReference type="InterPro" id="IPR016563">
    <property type="entry name" value="Npl4"/>
</dbReference>
<dbReference type="GO" id="GO:0000839">
    <property type="term" value="C:Hrd1p ubiquitin ligase ERAD-L complex"/>
    <property type="evidence" value="ECO:0007669"/>
    <property type="project" value="EnsemblFungi"/>
</dbReference>
<dbReference type="Pfam" id="PF11543">
    <property type="entry name" value="UN_NPL4"/>
    <property type="match status" value="1"/>
</dbReference>
<keyword evidence="8" id="KW-1185">Reference proteome</keyword>